<feature type="transmembrane region" description="Helical" evidence="6">
    <location>
        <begin position="330"/>
        <end position="349"/>
    </location>
</feature>
<evidence type="ECO:0000256" key="6">
    <source>
        <dbReference type="SAM" id="Phobius"/>
    </source>
</evidence>
<dbReference type="PANTHER" id="PTHR30250">
    <property type="entry name" value="PST FAMILY PREDICTED COLANIC ACID TRANSPORTER"/>
    <property type="match status" value="1"/>
</dbReference>
<feature type="transmembrane region" description="Helical" evidence="6">
    <location>
        <begin position="57"/>
        <end position="78"/>
    </location>
</feature>
<evidence type="ECO:0000256" key="2">
    <source>
        <dbReference type="ARBA" id="ARBA00022475"/>
    </source>
</evidence>
<dbReference type="AlphaFoldDB" id="A0A0F9V7W1"/>
<accession>A0A0F9V7W1</accession>
<dbReference type="Pfam" id="PF01943">
    <property type="entry name" value="Polysacc_synt"/>
    <property type="match status" value="1"/>
</dbReference>
<proteinExistence type="predicted"/>
<evidence type="ECO:0000256" key="3">
    <source>
        <dbReference type="ARBA" id="ARBA00022692"/>
    </source>
</evidence>
<comment type="subcellular location">
    <subcellularLocation>
        <location evidence="1">Cell membrane</location>
        <topology evidence="1">Multi-pass membrane protein</topology>
    </subcellularLocation>
</comment>
<organism evidence="7">
    <name type="scientific">marine sediment metagenome</name>
    <dbReference type="NCBI Taxonomy" id="412755"/>
    <lineage>
        <taxon>unclassified sequences</taxon>
        <taxon>metagenomes</taxon>
        <taxon>ecological metagenomes</taxon>
    </lineage>
</organism>
<evidence type="ECO:0000256" key="4">
    <source>
        <dbReference type="ARBA" id="ARBA00022989"/>
    </source>
</evidence>
<feature type="transmembrane region" description="Helical" evidence="6">
    <location>
        <begin position="361"/>
        <end position="380"/>
    </location>
</feature>
<feature type="transmembrane region" description="Helical" evidence="6">
    <location>
        <begin position="31"/>
        <end position="51"/>
    </location>
</feature>
<feature type="transmembrane region" description="Helical" evidence="6">
    <location>
        <begin position="99"/>
        <end position="126"/>
    </location>
</feature>
<comment type="caution">
    <text evidence="7">The sequence shown here is derived from an EMBL/GenBank/DDBJ whole genome shotgun (WGS) entry which is preliminary data.</text>
</comment>
<keyword evidence="4 6" id="KW-1133">Transmembrane helix</keyword>
<feature type="transmembrane region" description="Helical" evidence="6">
    <location>
        <begin position="417"/>
        <end position="439"/>
    </location>
</feature>
<dbReference type="GO" id="GO:0005886">
    <property type="term" value="C:plasma membrane"/>
    <property type="evidence" value="ECO:0007669"/>
    <property type="project" value="UniProtKB-SubCell"/>
</dbReference>
<dbReference type="PANTHER" id="PTHR30250:SF11">
    <property type="entry name" value="O-ANTIGEN TRANSPORTER-RELATED"/>
    <property type="match status" value="1"/>
</dbReference>
<reference evidence="7" key="1">
    <citation type="journal article" date="2015" name="Nature">
        <title>Complex archaea that bridge the gap between prokaryotes and eukaryotes.</title>
        <authorList>
            <person name="Spang A."/>
            <person name="Saw J.H."/>
            <person name="Jorgensen S.L."/>
            <person name="Zaremba-Niedzwiedzka K."/>
            <person name="Martijn J."/>
            <person name="Lind A.E."/>
            <person name="van Eijk R."/>
            <person name="Schleper C."/>
            <person name="Guy L."/>
            <person name="Ettema T.J."/>
        </authorList>
    </citation>
    <scope>NUCLEOTIDE SEQUENCE</scope>
</reference>
<feature type="transmembrane region" description="Helical" evidence="6">
    <location>
        <begin position="178"/>
        <end position="194"/>
    </location>
</feature>
<dbReference type="InterPro" id="IPR002797">
    <property type="entry name" value="Polysacc_synth"/>
</dbReference>
<feature type="transmembrane region" description="Helical" evidence="6">
    <location>
        <begin position="392"/>
        <end position="411"/>
    </location>
</feature>
<gene>
    <name evidence="7" type="ORF">LCGC14_0119090</name>
</gene>
<protein>
    <recommendedName>
        <fullName evidence="8">Polysaccharide biosynthesis protein C-terminal domain-containing protein</fullName>
    </recommendedName>
</protein>
<keyword evidence="3 6" id="KW-0812">Transmembrane</keyword>
<keyword evidence="2" id="KW-1003">Cell membrane</keyword>
<evidence type="ECO:0000256" key="1">
    <source>
        <dbReference type="ARBA" id="ARBA00004651"/>
    </source>
</evidence>
<evidence type="ECO:0008006" key="8">
    <source>
        <dbReference type="Google" id="ProtNLM"/>
    </source>
</evidence>
<name>A0A0F9V7W1_9ZZZZ</name>
<evidence type="ECO:0000313" key="7">
    <source>
        <dbReference type="EMBL" id="KKO01321.1"/>
    </source>
</evidence>
<dbReference type="InterPro" id="IPR050833">
    <property type="entry name" value="Poly_Biosynth_Transport"/>
</dbReference>
<feature type="transmembrane region" description="Helical" evidence="6">
    <location>
        <begin position="200"/>
        <end position="222"/>
    </location>
</feature>
<sequence length="455" mass="52111">MFIDLIEKIRELTVIKNNRSKNIAKHLGWSIVYKVGSILANFLLVPITINYLSIENYGIWLTLTSFIAWFSFFDIGLGNGLRNKFAEAKATGNYKEAQGLVSTAYFTISAISIVLILLFVLCNFFIDWSNFFNTSINVKKELSILMPIVFAFFAIQLVLKLITTIYQADQNHSIQNKFQFFSQVGSVLIIWLLTQTNNNSLLIFGVVFSAIPFVLLLFLNFYAFNGVYKTYKPLPKLWKREYLLDISGLGLKFFVVQIAALILFSTDNYIITKLFSPEEVVPYNIAFKYYSIITMGYTILITPFWSSFTEAYKNEDFNWIKNSVKKIQKIWFLIPIALLVMTLLADWFYDKWVGDSITIPANLSYSMALFVAMVTFNMIYVNFINGVGKIKLQLYSSVVSMIINIPLSIFMGKNLGLGTTGVILATCICLSYSVFLWPIQYRKLIENKATGIWNQ</sequence>
<feature type="transmembrane region" description="Helical" evidence="6">
    <location>
        <begin position="242"/>
        <end position="265"/>
    </location>
</feature>
<dbReference type="EMBL" id="LAZR01000036">
    <property type="protein sequence ID" value="KKO01321.1"/>
    <property type="molecule type" value="Genomic_DNA"/>
</dbReference>
<evidence type="ECO:0000256" key="5">
    <source>
        <dbReference type="ARBA" id="ARBA00023136"/>
    </source>
</evidence>
<keyword evidence="5 6" id="KW-0472">Membrane</keyword>
<feature type="transmembrane region" description="Helical" evidence="6">
    <location>
        <begin position="146"/>
        <end position="166"/>
    </location>
</feature>
<feature type="transmembrane region" description="Helical" evidence="6">
    <location>
        <begin position="285"/>
        <end position="309"/>
    </location>
</feature>